<reference evidence="1" key="1">
    <citation type="journal article" date="2019" name="bioRxiv">
        <title>The Genome of the Zebra Mussel, Dreissena polymorpha: A Resource for Invasive Species Research.</title>
        <authorList>
            <person name="McCartney M.A."/>
            <person name="Auch B."/>
            <person name="Kono T."/>
            <person name="Mallez S."/>
            <person name="Zhang Y."/>
            <person name="Obille A."/>
            <person name="Becker A."/>
            <person name="Abrahante J.E."/>
            <person name="Garbe J."/>
            <person name="Badalamenti J.P."/>
            <person name="Herman A."/>
            <person name="Mangelson H."/>
            <person name="Liachko I."/>
            <person name="Sullivan S."/>
            <person name="Sone E.D."/>
            <person name="Koren S."/>
            <person name="Silverstein K.A.T."/>
            <person name="Beckman K.B."/>
            <person name="Gohl D.M."/>
        </authorList>
    </citation>
    <scope>NUCLEOTIDE SEQUENCE</scope>
    <source>
        <strain evidence="1">Duluth1</strain>
        <tissue evidence="1">Whole animal</tissue>
    </source>
</reference>
<dbReference type="Proteomes" id="UP000828390">
    <property type="component" value="Unassembled WGS sequence"/>
</dbReference>
<sequence>MNHRIQLAVSKAFGSVRAIDSVDELLTALWKYYYYSTIKAGSLDAIQDLMRELGDLDKKQNLTVKKAVHTRWLSHENAIQSIRKLNEAVYAWTWKIPSHLAGTRRWVIMPGLLRECC</sequence>
<comment type="caution">
    <text evidence="1">The sequence shown here is derived from an EMBL/GenBank/DDBJ whole genome shotgun (WGS) entry which is preliminary data.</text>
</comment>
<keyword evidence="2" id="KW-1185">Reference proteome</keyword>
<proteinExistence type="predicted"/>
<gene>
    <name evidence="1" type="ORF">DPMN_097994</name>
</gene>
<protein>
    <submittedName>
        <fullName evidence="1">Uncharacterized protein</fullName>
    </submittedName>
</protein>
<evidence type="ECO:0000313" key="2">
    <source>
        <dbReference type="Proteomes" id="UP000828390"/>
    </source>
</evidence>
<organism evidence="1 2">
    <name type="scientific">Dreissena polymorpha</name>
    <name type="common">Zebra mussel</name>
    <name type="synonym">Mytilus polymorpha</name>
    <dbReference type="NCBI Taxonomy" id="45954"/>
    <lineage>
        <taxon>Eukaryota</taxon>
        <taxon>Metazoa</taxon>
        <taxon>Spiralia</taxon>
        <taxon>Lophotrochozoa</taxon>
        <taxon>Mollusca</taxon>
        <taxon>Bivalvia</taxon>
        <taxon>Autobranchia</taxon>
        <taxon>Heteroconchia</taxon>
        <taxon>Euheterodonta</taxon>
        <taxon>Imparidentia</taxon>
        <taxon>Neoheterodontei</taxon>
        <taxon>Myida</taxon>
        <taxon>Dreissenoidea</taxon>
        <taxon>Dreissenidae</taxon>
        <taxon>Dreissena</taxon>
    </lineage>
</organism>
<accession>A0A9D4LB91</accession>
<dbReference type="EMBL" id="JAIWYP010000003">
    <property type="protein sequence ID" value="KAH3855427.1"/>
    <property type="molecule type" value="Genomic_DNA"/>
</dbReference>
<evidence type="ECO:0000313" key="1">
    <source>
        <dbReference type="EMBL" id="KAH3855427.1"/>
    </source>
</evidence>
<reference evidence="1" key="2">
    <citation type="submission" date="2020-11" db="EMBL/GenBank/DDBJ databases">
        <authorList>
            <person name="McCartney M.A."/>
            <person name="Auch B."/>
            <person name="Kono T."/>
            <person name="Mallez S."/>
            <person name="Becker A."/>
            <person name="Gohl D.M."/>
            <person name="Silverstein K.A.T."/>
            <person name="Koren S."/>
            <person name="Bechman K.B."/>
            <person name="Herman A."/>
            <person name="Abrahante J.E."/>
            <person name="Garbe J."/>
        </authorList>
    </citation>
    <scope>NUCLEOTIDE SEQUENCE</scope>
    <source>
        <strain evidence="1">Duluth1</strain>
        <tissue evidence="1">Whole animal</tissue>
    </source>
</reference>
<name>A0A9D4LB91_DREPO</name>
<dbReference type="AlphaFoldDB" id="A0A9D4LB91"/>